<keyword evidence="3" id="KW-1185">Reference proteome</keyword>
<feature type="region of interest" description="Disordered" evidence="1">
    <location>
        <begin position="1"/>
        <end position="42"/>
    </location>
</feature>
<reference evidence="2" key="1">
    <citation type="submission" date="2020-10" db="EMBL/GenBank/DDBJ databases">
        <title>Genome Sequence of Monilinia vaccinii-corymbosi Sheds Light on Mummy Berry Disease Infection of Blueberry and Mating Type.</title>
        <authorList>
            <person name="Yow A.G."/>
            <person name="Zhang Y."/>
            <person name="Bansal K."/>
            <person name="Eacker S.M."/>
            <person name="Sullivan S."/>
            <person name="Liachko I."/>
            <person name="Cubeta M.A."/>
            <person name="Rollins J.A."/>
            <person name="Ashrafi H."/>
        </authorList>
    </citation>
    <scope>NUCLEOTIDE SEQUENCE</scope>
    <source>
        <strain evidence="2">RL-1</strain>
    </source>
</reference>
<proteinExistence type="predicted"/>
<feature type="compositionally biased region" description="Basic and acidic residues" evidence="1">
    <location>
        <begin position="1"/>
        <end position="13"/>
    </location>
</feature>
<organism evidence="2 3">
    <name type="scientific">Monilinia vaccinii-corymbosi</name>
    <dbReference type="NCBI Taxonomy" id="61207"/>
    <lineage>
        <taxon>Eukaryota</taxon>
        <taxon>Fungi</taxon>
        <taxon>Dikarya</taxon>
        <taxon>Ascomycota</taxon>
        <taxon>Pezizomycotina</taxon>
        <taxon>Leotiomycetes</taxon>
        <taxon>Helotiales</taxon>
        <taxon>Sclerotiniaceae</taxon>
        <taxon>Monilinia</taxon>
    </lineage>
</organism>
<dbReference type="EMBL" id="CP063409">
    <property type="protein sequence ID" value="QSZ35508.1"/>
    <property type="molecule type" value="Genomic_DNA"/>
</dbReference>
<dbReference type="AlphaFoldDB" id="A0A8A3PJM0"/>
<dbReference type="Proteomes" id="UP000672032">
    <property type="component" value="Chromosome 5"/>
</dbReference>
<accession>A0A8A3PJM0</accession>
<protein>
    <submittedName>
        <fullName evidence="2">Uncharacterized protein</fullName>
    </submittedName>
</protein>
<evidence type="ECO:0000256" key="1">
    <source>
        <dbReference type="SAM" id="MobiDB-lite"/>
    </source>
</evidence>
<gene>
    <name evidence="2" type="ORF">DSL72_008378</name>
</gene>
<sequence>MTEKSFSDDEPCRHVSPITPQPSVIRRPMPPPPPEPHSQANTSYYLFPRSRISGRMNQQDNFAGKSDVPIGVRVAGADIGGGDVGAGGKREVGTGEMGMAERCNGAVSIIDGAVDDGNVRAGQCKAPAEIIGAGEEAGLHDVGETGVSHAIDLPMEFVAESSLVVGRVFGNWGVGGWKRAKFNILADINEGGLIGRHAK</sequence>
<evidence type="ECO:0000313" key="2">
    <source>
        <dbReference type="EMBL" id="QSZ35508.1"/>
    </source>
</evidence>
<name>A0A8A3PJM0_9HELO</name>
<evidence type="ECO:0000313" key="3">
    <source>
        <dbReference type="Proteomes" id="UP000672032"/>
    </source>
</evidence>